<comment type="caution">
    <text evidence="5">The sequence shown here is derived from an EMBL/GenBank/DDBJ whole genome shotgun (WGS) entry which is preliminary data.</text>
</comment>
<dbReference type="RefSeq" id="WP_038283961.1">
    <property type="nucleotide sequence ID" value="NZ_JPME01000028.1"/>
</dbReference>
<dbReference type="InterPro" id="IPR039384">
    <property type="entry name" value="HINT"/>
</dbReference>
<feature type="short sequence motif" description="Histidine triad motif" evidence="2 3">
    <location>
        <begin position="99"/>
        <end position="103"/>
    </location>
</feature>
<feature type="domain" description="HIT" evidence="4">
    <location>
        <begin position="7"/>
        <end position="115"/>
    </location>
</feature>
<evidence type="ECO:0000313" key="6">
    <source>
        <dbReference type="Proteomes" id="UP000028525"/>
    </source>
</evidence>
<dbReference type="STRING" id="29354.IO98_19810"/>
<dbReference type="EMBL" id="JPME01000028">
    <property type="protein sequence ID" value="KEZ87920.1"/>
    <property type="molecule type" value="Genomic_DNA"/>
</dbReference>
<evidence type="ECO:0000259" key="4">
    <source>
        <dbReference type="PROSITE" id="PS51084"/>
    </source>
</evidence>
<dbReference type="PROSITE" id="PS00892">
    <property type="entry name" value="HIT_1"/>
    <property type="match status" value="1"/>
</dbReference>
<dbReference type="GO" id="GO:0009117">
    <property type="term" value="P:nucleotide metabolic process"/>
    <property type="evidence" value="ECO:0007669"/>
    <property type="project" value="TreeGrafter"/>
</dbReference>
<evidence type="ECO:0000256" key="1">
    <source>
        <dbReference type="PIRSR" id="PIRSR601310-1"/>
    </source>
</evidence>
<dbReference type="InterPro" id="IPR011146">
    <property type="entry name" value="HIT-like"/>
</dbReference>
<dbReference type="SUPFAM" id="SSF54197">
    <property type="entry name" value="HIT-like"/>
    <property type="match status" value="1"/>
</dbReference>
<dbReference type="CDD" id="cd01277">
    <property type="entry name" value="HINT_subgroup"/>
    <property type="match status" value="1"/>
</dbReference>
<dbReference type="AlphaFoldDB" id="A0A084JG36"/>
<accession>A0A084JG36</accession>
<dbReference type="PROSITE" id="PS51084">
    <property type="entry name" value="HIT_2"/>
    <property type="match status" value="1"/>
</dbReference>
<keyword evidence="6" id="KW-1185">Reference proteome</keyword>
<dbReference type="PANTHER" id="PTHR46648">
    <property type="entry name" value="HIT FAMILY PROTEIN 1"/>
    <property type="match status" value="1"/>
</dbReference>
<dbReference type="InterPro" id="IPR019808">
    <property type="entry name" value="Histidine_triad_CS"/>
</dbReference>
<sequence>MRDDNCIFCKIANGMIPSETIYEDDMFRVILDLGPASRGHALILPKQHYKDICDLEEETAKKVLPLAAKIGSAMKNSLGCAGFNVVQNNGKEAGQTVFHFHVHLIPCYEEGPVMVSWMPGEADPGELAQTGAAIRSALQSEGHNQ</sequence>
<dbReference type="PRINTS" id="PR00332">
    <property type="entry name" value="HISTRIAD"/>
</dbReference>
<gene>
    <name evidence="5" type="ORF">IO98_19810</name>
</gene>
<evidence type="ECO:0000313" key="5">
    <source>
        <dbReference type="EMBL" id="KEZ87920.1"/>
    </source>
</evidence>
<keyword evidence="5" id="KW-0132">Cell division</keyword>
<dbReference type="GO" id="GO:0051301">
    <property type="term" value="P:cell division"/>
    <property type="evidence" value="ECO:0007669"/>
    <property type="project" value="UniProtKB-KW"/>
</dbReference>
<evidence type="ECO:0000256" key="3">
    <source>
        <dbReference type="PROSITE-ProRule" id="PRU00464"/>
    </source>
</evidence>
<dbReference type="InterPro" id="IPR036265">
    <property type="entry name" value="HIT-like_sf"/>
</dbReference>
<reference evidence="5 6" key="1">
    <citation type="submission" date="2014-07" db="EMBL/GenBank/DDBJ databases">
        <title>Draft genome of Clostridium celerecrescens 152B isolated from sediments associated with methane hydrate from Krishna Godavari basin.</title>
        <authorList>
            <person name="Honkalas V.S."/>
            <person name="Dabir A.P."/>
            <person name="Arora P."/>
            <person name="Dhakephalkar P.K."/>
        </authorList>
    </citation>
    <scope>NUCLEOTIDE SEQUENCE [LARGE SCALE GENOMIC DNA]</scope>
    <source>
        <strain evidence="5 6">152B</strain>
    </source>
</reference>
<name>A0A084JG36_9FIRM</name>
<dbReference type="InterPro" id="IPR001310">
    <property type="entry name" value="Histidine_triad_HIT"/>
</dbReference>
<dbReference type="Proteomes" id="UP000028525">
    <property type="component" value="Unassembled WGS sequence"/>
</dbReference>
<dbReference type="Gene3D" id="3.30.428.10">
    <property type="entry name" value="HIT-like"/>
    <property type="match status" value="1"/>
</dbReference>
<protein>
    <submittedName>
        <fullName evidence="5">Cell division protein</fullName>
    </submittedName>
</protein>
<dbReference type="Pfam" id="PF01230">
    <property type="entry name" value="HIT"/>
    <property type="match status" value="1"/>
</dbReference>
<dbReference type="PANTHER" id="PTHR46648:SF1">
    <property type="entry name" value="ADENOSINE 5'-MONOPHOSPHORAMIDASE HNT1"/>
    <property type="match status" value="1"/>
</dbReference>
<organism evidence="5 6">
    <name type="scientific">Lacrimispora celerecrescens</name>
    <dbReference type="NCBI Taxonomy" id="29354"/>
    <lineage>
        <taxon>Bacteria</taxon>
        <taxon>Bacillati</taxon>
        <taxon>Bacillota</taxon>
        <taxon>Clostridia</taxon>
        <taxon>Lachnospirales</taxon>
        <taxon>Lachnospiraceae</taxon>
        <taxon>Lacrimispora</taxon>
    </lineage>
</organism>
<dbReference type="GO" id="GO:0003824">
    <property type="term" value="F:catalytic activity"/>
    <property type="evidence" value="ECO:0007669"/>
    <property type="project" value="InterPro"/>
</dbReference>
<feature type="active site" description="Tele-AMP-histidine intermediate" evidence="1">
    <location>
        <position position="101"/>
    </location>
</feature>
<evidence type="ECO:0000256" key="2">
    <source>
        <dbReference type="PIRSR" id="PIRSR601310-3"/>
    </source>
</evidence>
<proteinExistence type="predicted"/>
<dbReference type="OrthoDB" id="9784774at2"/>
<keyword evidence="5" id="KW-0131">Cell cycle</keyword>